<dbReference type="OrthoDB" id="644173at2"/>
<protein>
    <recommendedName>
        <fullName evidence="3">Peptide chain release factor 1 (ERF1)</fullName>
    </recommendedName>
</protein>
<evidence type="ECO:0000313" key="2">
    <source>
        <dbReference type="Proteomes" id="UP000184368"/>
    </source>
</evidence>
<keyword evidence="2" id="KW-1185">Reference proteome</keyword>
<reference evidence="1 2" key="1">
    <citation type="submission" date="2016-11" db="EMBL/GenBank/DDBJ databases">
        <authorList>
            <person name="Jaros S."/>
            <person name="Januszkiewicz K."/>
            <person name="Wedrychowicz H."/>
        </authorList>
    </citation>
    <scope>NUCLEOTIDE SEQUENCE [LARGE SCALE GENOMIC DNA]</scope>
    <source>
        <strain evidence="1 2">DSM 26897</strain>
    </source>
</reference>
<sequence length="357" mass="39441">MTPNLSSQEPLLLPVAQQDLTLSVLLPFEPRTQSRKQIEASVRRLMVQAEERLLQQTSRQVTREVLDQLKQLFDQLDYGATAKSVALWATPSKGKLVYWQMPVGEAVVLDQHFDVRQLLPFRKEEKQYLLLVMGDHFAGIYLGKEKQLSRLVANAPVSVGRGIDPALDAAQQKQVVLQRSVKHFDDALSILQRAYKLPVFIVAPAAHLAQFRKQSRNAAGATALVEVPATINERELQAVVAPYLANWQQLKAAKLMTQLEDALQAGKLAVGIGEVWTAANQKRGRLLVVEADYAYPAYIDNQGGVLYSDTIPLSQTNRQTRDAVSDAMSCVLAGGGTVEIVENGTLADYLHAALICY</sequence>
<proteinExistence type="predicted"/>
<accession>A0A1M5BYQ9</accession>
<dbReference type="Pfam" id="PF18845">
    <property type="entry name" value="baeRF_family3"/>
    <property type="match status" value="1"/>
</dbReference>
<dbReference type="AlphaFoldDB" id="A0A1M5BYQ9"/>
<organism evidence="1 2">
    <name type="scientific">Cnuella takakiae</name>
    <dbReference type="NCBI Taxonomy" id="1302690"/>
    <lineage>
        <taxon>Bacteria</taxon>
        <taxon>Pseudomonadati</taxon>
        <taxon>Bacteroidota</taxon>
        <taxon>Chitinophagia</taxon>
        <taxon>Chitinophagales</taxon>
        <taxon>Chitinophagaceae</taxon>
        <taxon>Cnuella</taxon>
    </lineage>
</organism>
<dbReference type="EMBL" id="FQUO01000008">
    <property type="protein sequence ID" value="SHF47526.1"/>
    <property type="molecule type" value="Genomic_DNA"/>
</dbReference>
<dbReference type="InterPro" id="IPR041289">
    <property type="entry name" value="Bact_RF_family3"/>
</dbReference>
<evidence type="ECO:0000313" key="1">
    <source>
        <dbReference type="EMBL" id="SHF47526.1"/>
    </source>
</evidence>
<gene>
    <name evidence="1" type="ORF">SAMN05444008_108150</name>
</gene>
<dbReference type="Proteomes" id="UP000184368">
    <property type="component" value="Unassembled WGS sequence"/>
</dbReference>
<name>A0A1M5BYQ9_9BACT</name>
<dbReference type="STRING" id="1302690.BUE76_18020"/>
<dbReference type="RefSeq" id="WP_073043411.1">
    <property type="nucleotide sequence ID" value="NZ_FQUO01000008.1"/>
</dbReference>
<evidence type="ECO:0008006" key="3">
    <source>
        <dbReference type="Google" id="ProtNLM"/>
    </source>
</evidence>